<feature type="domain" description="Core-binding (CB)" evidence="7">
    <location>
        <begin position="115"/>
        <end position="198"/>
    </location>
</feature>
<dbReference type="PANTHER" id="PTHR30629">
    <property type="entry name" value="PROPHAGE INTEGRASE"/>
    <property type="match status" value="1"/>
</dbReference>
<name>A0A251ZT24_9PROT</name>
<dbReference type="PROSITE" id="PS51900">
    <property type="entry name" value="CB"/>
    <property type="match status" value="1"/>
</dbReference>
<protein>
    <submittedName>
        <fullName evidence="8">Integrase</fullName>
    </submittedName>
</protein>
<dbReference type="InterPro" id="IPR038488">
    <property type="entry name" value="Integrase_DNA-bd_sf"/>
</dbReference>
<dbReference type="InterPro" id="IPR010998">
    <property type="entry name" value="Integrase_recombinase_N"/>
</dbReference>
<evidence type="ECO:0000256" key="4">
    <source>
        <dbReference type="ARBA" id="ARBA00023172"/>
    </source>
</evidence>
<gene>
    <name evidence="8" type="ORF">HK18_01420</name>
</gene>
<dbReference type="InterPro" id="IPR050808">
    <property type="entry name" value="Phage_Integrase"/>
</dbReference>
<accession>A0A251ZT24</accession>
<dbReference type="InterPro" id="IPR002104">
    <property type="entry name" value="Integrase_catalytic"/>
</dbReference>
<dbReference type="SUPFAM" id="SSF56349">
    <property type="entry name" value="DNA breaking-rejoining enzymes"/>
    <property type="match status" value="1"/>
</dbReference>
<comment type="caution">
    <text evidence="8">The sequence shown here is derived from an EMBL/GenBank/DDBJ whole genome shotgun (WGS) entry which is preliminary data.</text>
</comment>
<organism evidence="8 9">
    <name type="scientific">Commensalibacter intestini</name>
    <dbReference type="NCBI Taxonomy" id="479936"/>
    <lineage>
        <taxon>Bacteria</taxon>
        <taxon>Pseudomonadati</taxon>
        <taxon>Pseudomonadota</taxon>
        <taxon>Alphaproteobacteria</taxon>
        <taxon>Acetobacterales</taxon>
        <taxon>Acetobacteraceae</taxon>
    </lineage>
</organism>
<evidence type="ECO:0000256" key="2">
    <source>
        <dbReference type="ARBA" id="ARBA00022908"/>
    </source>
</evidence>
<dbReference type="PROSITE" id="PS51898">
    <property type="entry name" value="TYR_RECOMBINASE"/>
    <property type="match status" value="1"/>
</dbReference>
<evidence type="ECO:0000259" key="7">
    <source>
        <dbReference type="PROSITE" id="PS51900"/>
    </source>
</evidence>
<dbReference type="Pfam" id="PF13356">
    <property type="entry name" value="Arm-DNA-bind_3"/>
    <property type="match status" value="1"/>
</dbReference>
<evidence type="ECO:0000313" key="8">
    <source>
        <dbReference type="EMBL" id="OUI77819.1"/>
    </source>
</evidence>
<keyword evidence="3 5" id="KW-0238">DNA-binding</keyword>
<dbReference type="Gene3D" id="1.10.150.130">
    <property type="match status" value="1"/>
</dbReference>
<dbReference type="RefSeq" id="WP_086632671.1">
    <property type="nucleotide sequence ID" value="NZ_JOPB01000018.1"/>
</dbReference>
<dbReference type="CDD" id="cd00801">
    <property type="entry name" value="INT_P4_C"/>
    <property type="match status" value="1"/>
</dbReference>
<evidence type="ECO:0000256" key="1">
    <source>
        <dbReference type="ARBA" id="ARBA00008857"/>
    </source>
</evidence>
<keyword evidence="2" id="KW-0229">DNA integration</keyword>
<dbReference type="EMBL" id="JOPB01000018">
    <property type="protein sequence ID" value="OUI77819.1"/>
    <property type="molecule type" value="Genomic_DNA"/>
</dbReference>
<dbReference type="InterPro" id="IPR025166">
    <property type="entry name" value="Integrase_DNA_bind_dom"/>
</dbReference>
<keyword evidence="9" id="KW-1185">Reference proteome</keyword>
<dbReference type="Pfam" id="PF22022">
    <property type="entry name" value="Phage_int_M"/>
    <property type="match status" value="1"/>
</dbReference>
<reference evidence="9" key="1">
    <citation type="submission" date="2014-06" db="EMBL/GenBank/DDBJ databases">
        <authorList>
            <person name="Winans N.J."/>
            <person name="Newell P.D."/>
            <person name="Douglas A.E."/>
        </authorList>
    </citation>
    <scope>NUCLEOTIDE SEQUENCE [LARGE SCALE GENOMIC DNA]</scope>
    <source>
        <strain evidence="9">DmL_052</strain>
    </source>
</reference>
<evidence type="ECO:0000256" key="5">
    <source>
        <dbReference type="PROSITE-ProRule" id="PRU01248"/>
    </source>
</evidence>
<evidence type="ECO:0000256" key="3">
    <source>
        <dbReference type="ARBA" id="ARBA00023125"/>
    </source>
</evidence>
<dbReference type="InterPro" id="IPR044068">
    <property type="entry name" value="CB"/>
</dbReference>
<dbReference type="PANTHER" id="PTHR30629:SF2">
    <property type="entry name" value="PROPHAGE INTEGRASE INTS-RELATED"/>
    <property type="match status" value="1"/>
</dbReference>
<dbReference type="Proteomes" id="UP000194946">
    <property type="component" value="Unassembled WGS sequence"/>
</dbReference>
<proteinExistence type="inferred from homology"/>
<dbReference type="GO" id="GO:0003677">
    <property type="term" value="F:DNA binding"/>
    <property type="evidence" value="ECO:0007669"/>
    <property type="project" value="UniProtKB-UniRule"/>
</dbReference>
<evidence type="ECO:0000259" key="6">
    <source>
        <dbReference type="PROSITE" id="PS51898"/>
    </source>
</evidence>
<dbReference type="InterPro" id="IPR053876">
    <property type="entry name" value="Phage_int_M"/>
</dbReference>
<keyword evidence="4" id="KW-0233">DNA recombination</keyword>
<dbReference type="Gene3D" id="3.30.160.390">
    <property type="entry name" value="Integrase, DNA-binding domain"/>
    <property type="match status" value="1"/>
</dbReference>
<dbReference type="GO" id="GO:0006310">
    <property type="term" value="P:DNA recombination"/>
    <property type="evidence" value="ECO:0007669"/>
    <property type="project" value="UniProtKB-KW"/>
</dbReference>
<evidence type="ECO:0000313" key="9">
    <source>
        <dbReference type="Proteomes" id="UP000194946"/>
    </source>
</evidence>
<dbReference type="Pfam" id="PF00589">
    <property type="entry name" value="Phage_integrase"/>
    <property type="match status" value="1"/>
</dbReference>
<dbReference type="InterPro" id="IPR013762">
    <property type="entry name" value="Integrase-like_cat_sf"/>
</dbReference>
<dbReference type="Gene3D" id="1.10.443.10">
    <property type="entry name" value="Intergrase catalytic core"/>
    <property type="match status" value="1"/>
</dbReference>
<sequence>MSNNSQDVSSPKVIKRDRLNDSKIRAAKKKDKRYRLTDEKGLFLSVEPSGSKIWRVRYQVKGQPETQITIGYYPDMSLADARVALLDIKKVVREGRHPQVDKLLKAELTAAQYQSTFEIIARQWHEIKKKFWTERHAYDVIHSLERDVFPLLGNIPISELEGKPDVILNILHKIENRGAVETAHRIRQRIGEVFVYAIGKGICKSNPAQIIASNLSPVQRGRQPAIIDLDEAIEMLQQIDSTPSFPVTKLALRFLLLTVVRPGELRFARWEEFEDLEGEDPIWRIPAGRMKMKREHVVPLCSMAVAILQLVAQWSAGLEFVFPNGRHFRKAMSENALGYLINRAGYYQRHVPHGFRSMFSTIMNEHFPQDRFVIDLVLAHAPKDQVEGAYNRTTHFNRRKELMAEWEKIITKDLKPIGELAKVAKRLS</sequence>
<comment type="similarity">
    <text evidence="1">Belongs to the 'phage' integrase family.</text>
</comment>
<dbReference type="AlphaFoldDB" id="A0A251ZT24"/>
<feature type="domain" description="Tyr recombinase" evidence="6">
    <location>
        <begin position="222"/>
        <end position="404"/>
    </location>
</feature>
<dbReference type="GO" id="GO:0015074">
    <property type="term" value="P:DNA integration"/>
    <property type="evidence" value="ECO:0007669"/>
    <property type="project" value="UniProtKB-KW"/>
</dbReference>
<dbReference type="InterPro" id="IPR011010">
    <property type="entry name" value="DNA_brk_join_enz"/>
</dbReference>